<feature type="region of interest" description="Disordered" evidence="1">
    <location>
        <begin position="44"/>
        <end position="104"/>
    </location>
</feature>
<evidence type="ECO:0000259" key="2">
    <source>
        <dbReference type="Pfam" id="PF19033"/>
    </source>
</evidence>
<dbReference type="GO" id="GO:0001736">
    <property type="term" value="P:establishment of planar polarity"/>
    <property type="evidence" value="ECO:0007669"/>
    <property type="project" value="InterPro"/>
</dbReference>
<dbReference type="OMA" id="AIRNHDE"/>
<protein>
    <submittedName>
        <fullName evidence="3">AAEL007317-PA</fullName>
    </submittedName>
</protein>
<name>Q172P0_AEDAE</name>
<evidence type="ECO:0000313" key="3">
    <source>
        <dbReference type="EMBL" id="EAT41008.1"/>
    </source>
</evidence>
<dbReference type="PhylomeDB" id="Q172P0"/>
<dbReference type="EMBL" id="CH477433">
    <property type="protein sequence ID" value="EAT41008.1"/>
    <property type="molecule type" value="Genomic_DNA"/>
</dbReference>
<dbReference type="eggNOG" id="ENOG502QQJQ">
    <property type="taxonomic scope" value="Eukaryota"/>
</dbReference>
<dbReference type="GO" id="GO:0007399">
    <property type="term" value="P:nervous system development"/>
    <property type="evidence" value="ECO:0007669"/>
    <property type="project" value="TreeGrafter"/>
</dbReference>
<feature type="non-terminal residue" evidence="3">
    <location>
        <position position="1"/>
    </location>
</feature>
<dbReference type="STRING" id="7159.Q172P0"/>
<dbReference type="GO" id="GO:0016192">
    <property type="term" value="P:vesicle-mediated transport"/>
    <property type="evidence" value="ECO:0007669"/>
    <property type="project" value="InterPro"/>
</dbReference>
<organism evidence="3 4">
    <name type="scientific">Aedes aegypti</name>
    <name type="common">Yellowfever mosquito</name>
    <name type="synonym">Culex aegypti</name>
    <dbReference type="NCBI Taxonomy" id="7159"/>
    <lineage>
        <taxon>Eukaryota</taxon>
        <taxon>Metazoa</taxon>
        <taxon>Ecdysozoa</taxon>
        <taxon>Arthropoda</taxon>
        <taxon>Hexapoda</taxon>
        <taxon>Insecta</taxon>
        <taxon>Pterygota</taxon>
        <taxon>Neoptera</taxon>
        <taxon>Endopterygota</taxon>
        <taxon>Diptera</taxon>
        <taxon>Nematocera</taxon>
        <taxon>Culicoidea</taxon>
        <taxon>Culicidae</taxon>
        <taxon>Culicinae</taxon>
        <taxon>Aedini</taxon>
        <taxon>Aedes</taxon>
        <taxon>Stegomyia</taxon>
    </lineage>
</organism>
<reference evidence="3" key="2">
    <citation type="journal article" date="2007" name="Science">
        <title>Genome sequence of Aedes aegypti, a major arbovirus vector.</title>
        <authorList>
            <person name="Nene V."/>
            <person name="Wortman J.R."/>
            <person name="Lawson D."/>
            <person name="Haas B."/>
            <person name="Kodira C."/>
            <person name="Tu Z.J."/>
            <person name="Loftus B."/>
            <person name="Xi Z."/>
            <person name="Megy K."/>
            <person name="Grabherr M."/>
            <person name="Ren Q."/>
            <person name="Zdobnov E.M."/>
            <person name="Lobo N.F."/>
            <person name="Campbell K.S."/>
            <person name="Brown S.E."/>
            <person name="Bonaldo M.F."/>
            <person name="Zhu J."/>
            <person name="Sinkins S.P."/>
            <person name="Hogenkamp D.G."/>
            <person name="Amedeo P."/>
            <person name="Arensburger P."/>
            <person name="Atkinson P.W."/>
            <person name="Bidwell S."/>
            <person name="Biedler J."/>
            <person name="Birney E."/>
            <person name="Bruggner R.V."/>
            <person name="Costas J."/>
            <person name="Coy M.R."/>
            <person name="Crabtree J."/>
            <person name="Crawford M."/>
            <person name="Debruyn B."/>
            <person name="Decaprio D."/>
            <person name="Eiglmeier K."/>
            <person name="Eisenstadt E."/>
            <person name="El-Dorry H."/>
            <person name="Gelbart W.M."/>
            <person name="Gomes S.L."/>
            <person name="Hammond M."/>
            <person name="Hannick L.I."/>
            <person name="Hogan J.R."/>
            <person name="Holmes M.H."/>
            <person name="Jaffe D."/>
            <person name="Johnston J.S."/>
            <person name="Kennedy R.C."/>
            <person name="Koo H."/>
            <person name="Kravitz S."/>
            <person name="Kriventseva E.V."/>
            <person name="Kulp D."/>
            <person name="Labutti K."/>
            <person name="Lee E."/>
            <person name="Li S."/>
            <person name="Lovin D.D."/>
            <person name="Mao C."/>
            <person name="Mauceli E."/>
            <person name="Menck C.F."/>
            <person name="Miller J.R."/>
            <person name="Montgomery P."/>
            <person name="Mori A."/>
            <person name="Nascimento A.L."/>
            <person name="Naveira H.F."/>
            <person name="Nusbaum C."/>
            <person name="O'leary S."/>
            <person name="Orvis J."/>
            <person name="Pertea M."/>
            <person name="Quesneville H."/>
            <person name="Reidenbach K.R."/>
            <person name="Rogers Y.H."/>
            <person name="Roth C.W."/>
            <person name="Schneider J.R."/>
            <person name="Schatz M."/>
            <person name="Shumway M."/>
            <person name="Stanke M."/>
            <person name="Stinson E.O."/>
            <person name="Tubio J.M."/>
            <person name="Vanzee J.P."/>
            <person name="Verjovski-Almeida S."/>
            <person name="Werner D."/>
            <person name="White O."/>
            <person name="Wyder S."/>
            <person name="Zeng Q."/>
            <person name="Zhao Q."/>
            <person name="Zhao Y."/>
            <person name="Hill C.A."/>
            <person name="Raikhel A.S."/>
            <person name="Soares M.B."/>
            <person name="Knudson D.L."/>
            <person name="Lee N.H."/>
            <person name="Galagan J."/>
            <person name="Salzberg S.L."/>
            <person name="Paulsen I.T."/>
            <person name="Dimopoulos G."/>
            <person name="Collins F.H."/>
            <person name="Birren B."/>
            <person name="Fraser-Liggett C.M."/>
            <person name="Severson D.W."/>
        </authorList>
    </citation>
    <scope>NUCLEOTIDE SEQUENCE [LARGE SCALE GENOMIC DNA]</scope>
    <source>
        <strain evidence="3">Liverpool</strain>
    </source>
</reference>
<dbReference type="GO" id="GO:0005737">
    <property type="term" value="C:cytoplasm"/>
    <property type="evidence" value="ECO:0007669"/>
    <property type="project" value="TreeGrafter"/>
</dbReference>
<dbReference type="PANTHER" id="PTHR21082">
    <property type="entry name" value="PROTEIN INTURNED"/>
    <property type="match status" value="1"/>
</dbReference>
<dbReference type="PaxDb" id="7159-AAEL007317-PA"/>
<sequence length="262" mass="30012">LSRYIEEIQDMLDYFKSTGIENLVRIWIDSNRRPQCITTAITKQESSFEEQRQNAIRNHDEESNASSSIKNQAIKEDGTNEHDDDDDSDWGQSMDSSQRSSTFDINELSENRCKEFSELIPSTLTFGSENLLYYFVQLEMGDGVFLAPTVILPNAKHDLLLNTFRKTCTIIHNTLQNTKKFRDILSNETNKIANTHRSLVAIKEQGMLMSVPKEGTTSDRVEFWVLGRLFNSPPRELYVCHRADAPQNMIELAFRICLTCAG</sequence>
<feature type="compositionally biased region" description="Basic and acidic residues" evidence="1">
    <location>
        <begin position="49"/>
        <end position="62"/>
    </location>
</feature>
<dbReference type="InterPro" id="IPR039151">
    <property type="entry name" value="INTU"/>
</dbReference>
<gene>
    <name evidence="3" type="ORF">AaeL_AAEL007317</name>
</gene>
<dbReference type="AlphaFoldDB" id="Q172P0"/>
<dbReference type="InterPro" id="IPR043989">
    <property type="entry name" value="CCZ1/INTU/HSP4_longin_3"/>
</dbReference>
<dbReference type="Proteomes" id="UP000682892">
    <property type="component" value="Unassembled WGS sequence"/>
</dbReference>
<feature type="domain" description="CCZ1/INTU/HPS4 third Longin" evidence="2">
    <location>
        <begin position="130"/>
        <end position="256"/>
    </location>
</feature>
<reference evidence="3" key="1">
    <citation type="submission" date="2005-10" db="EMBL/GenBank/DDBJ databases">
        <authorList>
            <person name="Loftus B.J."/>
            <person name="Nene V.M."/>
            <person name="Hannick L.I."/>
            <person name="Bidwell S."/>
            <person name="Haas B."/>
            <person name="Amedeo P."/>
            <person name="Orvis J."/>
            <person name="Wortman J.R."/>
            <person name="White O.R."/>
            <person name="Salzberg S."/>
            <person name="Shumway M."/>
            <person name="Koo H."/>
            <person name="Zhao Y."/>
            <person name="Holmes M."/>
            <person name="Miller J."/>
            <person name="Schatz M."/>
            <person name="Pop M."/>
            <person name="Pai G."/>
            <person name="Utterback T."/>
            <person name="Rogers Y.-H."/>
            <person name="Kravitz S."/>
            <person name="Fraser C.M."/>
        </authorList>
    </citation>
    <scope>NUCLEOTIDE SEQUENCE</scope>
    <source>
        <strain evidence="3">Liverpool</strain>
    </source>
</reference>
<dbReference type="VEuPathDB" id="VectorBase:AAEL007317"/>
<dbReference type="PANTHER" id="PTHR21082:SF4">
    <property type="entry name" value="PROTEIN INTURNED"/>
    <property type="match status" value="1"/>
</dbReference>
<proteinExistence type="predicted"/>
<dbReference type="GO" id="GO:0060271">
    <property type="term" value="P:cilium assembly"/>
    <property type="evidence" value="ECO:0007669"/>
    <property type="project" value="InterPro"/>
</dbReference>
<dbReference type="Pfam" id="PF19033">
    <property type="entry name" value="Intu_longin_3"/>
    <property type="match status" value="1"/>
</dbReference>
<evidence type="ECO:0000256" key="1">
    <source>
        <dbReference type="SAM" id="MobiDB-lite"/>
    </source>
</evidence>
<reference evidence="3" key="3">
    <citation type="submission" date="2012-09" db="EMBL/GenBank/DDBJ databases">
        <authorList>
            <consortium name="VectorBase"/>
        </authorList>
    </citation>
    <scope>NUCLEOTIDE SEQUENCE</scope>
    <source>
        <strain evidence="3">Liverpool</strain>
    </source>
</reference>
<dbReference type="GO" id="GO:0005929">
    <property type="term" value="C:cilium"/>
    <property type="evidence" value="ECO:0007669"/>
    <property type="project" value="TreeGrafter"/>
</dbReference>
<dbReference type="HOGENOM" id="CLU_014223_0_0_1"/>
<accession>Q172P0</accession>
<evidence type="ECO:0000313" key="4">
    <source>
        <dbReference type="Proteomes" id="UP000682892"/>
    </source>
</evidence>